<sequence length="101" mass="11337">MLKVLLVCILSCLIIYVGQLVWRKGKTTFIAGYGKMFTPKNEKQLAKGFGIIIMLFGLESIIFPILSLFFDGLGIYYGFLVVLNFFALFGIMIKDQVQGEA</sequence>
<evidence type="ECO:0000256" key="1">
    <source>
        <dbReference type="SAM" id="Phobius"/>
    </source>
</evidence>
<reference evidence="2 3" key="1">
    <citation type="submission" date="2019-10" db="EMBL/GenBank/DDBJ databases">
        <title>Complete genome sequences for adaption low water activity.</title>
        <authorList>
            <person name="Zhao L."/>
            <person name="Zhong J."/>
        </authorList>
    </citation>
    <scope>NUCLEOTIDE SEQUENCE [LARGE SCALE GENOMIC DNA]</scope>
    <source>
        <strain evidence="2 3">FDU301</strain>
        <plasmid evidence="3">pfdu301b</plasmid>
    </source>
</reference>
<keyword evidence="1" id="KW-0472">Membrane</keyword>
<keyword evidence="1" id="KW-1133">Transmembrane helix</keyword>
<evidence type="ECO:0000313" key="3">
    <source>
        <dbReference type="Proteomes" id="UP000501076"/>
    </source>
</evidence>
<gene>
    <name evidence="2" type="ORF">FDZ14_33545</name>
</gene>
<name>A0A6M6E7C1_PRIMG</name>
<dbReference type="EMBL" id="CP045274">
    <property type="protein sequence ID" value="QJX81039.1"/>
    <property type="molecule type" value="Genomic_DNA"/>
</dbReference>
<proteinExistence type="predicted"/>
<dbReference type="Proteomes" id="UP000501076">
    <property type="component" value="Plasmid pFDU301B"/>
</dbReference>
<feature type="transmembrane region" description="Helical" evidence="1">
    <location>
        <begin position="73"/>
        <end position="93"/>
    </location>
</feature>
<feature type="transmembrane region" description="Helical" evidence="1">
    <location>
        <begin position="47"/>
        <end position="66"/>
    </location>
</feature>
<dbReference type="AlphaFoldDB" id="A0A6M6E7C1"/>
<protein>
    <recommendedName>
        <fullName evidence="4">DUF3784 domain-containing protein</fullName>
    </recommendedName>
</protein>
<accession>A0A6M6E7C1</accession>
<evidence type="ECO:0008006" key="4">
    <source>
        <dbReference type="Google" id="ProtNLM"/>
    </source>
</evidence>
<organism evidence="2 3">
    <name type="scientific">Priestia megaterium</name>
    <name type="common">Bacillus megaterium</name>
    <dbReference type="NCBI Taxonomy" id="1404"/>
    <lineage>
        <taxon>Bacteria</taxon>
        <taxon>Bacillati</taxon>
        <taxon>Bacillota</taxon>
        <taxon>Bacilli</taxon>
        <taxon>Bacillales</taxon>
        <taxon>Bacillaceae</taxon>
        <taxon>Priestia</taxon>
    </lineage>
</organism>
<geneLocation type="plasmid" evidence="3">
    <name>pfdu301b</name>
</geneLocation>
<keyword evidence="1" id="KW-0812">Transmembrane</keyword>
<keyword evidence="2" id="KW-0614">Plasmid</keyword>
<dbReference type="RefSeq" id="WP_171779044.1">
    <property type="nucleotide sequence ID" value="NZ_CM125446.1"/>
</dbReference>
<evidence type="ECO:0000313" key="2">
    <source>
        <dbReference type="EMBL" id="QJX81039.1"/>
    </source>
</evidence>